<comment type="caution">
    <text evidence="6">The sequence shown here is derived from an EMBL/GenBank/DDBJ whole genome shotgun (WGS) entry which is preliminary data.</text>
</comment>
<proteinExistence type="inferred from homology"/>
<evidence type="ECO:0000313" key="7">
    <source>
        <dbReference type="Proteomes" id="UP000231553"/>
    </source>
</evidence>
<dbReference type="PROSITE" id="PS51898">
    <property type="entry name" value="TYR_RECOMBINASE"/>
    <property type="match status" value="1"/>
</dbReference>
<dbReference type="Proteomes" id="UP000231553">
    <property type="component" value="Unassembled WGS sequence"/>
</dbReference>
<evidence type="ECO:0000313" key="6">
    <source>
        <dbReference type="EMBL" id="PJE36540.1"/>
    </source>
</evidence>
<dbReference type="SUPFAM" id="SSF56349">
    <property type="entry name" value="DNA breaking-rejoining enzymes"/>
    <property type="match status" value="1"/>
</dbReference>
<dbReference type="EMBL" id="PGTB01000039">
    <property type="protein sequence ID" value="PJE36540.1"/>
    <property type="molecule type" value="Genomic_DNA"/>
</dbReference>
<accession>A0A2M8J173</accession>
<comment type="similarity">
    <text evidence="1">Belongs to the 'phage' integrase family.</text>
</comment>
<dbReference type="InterPro" id="IPR011010">
    <property type="entry name" value="DNA_brk_join_enz"/>
</dbReference>
<dbReference type="GO" id="GO:0015074">
    <property type="term" value="P:DNA integration"/>
    <property type="evidence" value="ECO:0007669"/>
    <property type="project" value="UniProtKB-KW"/>
</dbReference>
<dbReference type="Gene3D" id="1.10.443.10">
    <property type="entry name" value="Intergrase catalytic core"/>
    <property type="match status" value="1"/>
</dbReference>
<name>A0A2M8J173_9RHOB</name>
<dbReference type="GO" id="GO:0003677">
    <property type="term" value="F:DNA binding"/>
    <property type="evidence" value="ECO:0007669"/>
    <property type="project" value="UniProtKB-KW"/>
</dbReference>
<dbReference type="PANTHER" id="PTHR30349:SF64">
    <property type="entry name" value="PROPHAGE INTEGRASE INTD-RELATED"/>
    <property type="match status" value="1"/>
</dbReference>
<dbReference type="InterPro" id="IPR050090">
    <property type="entry name" value="Tyrosine_recombinase_XerCD"/>
</dbReference>
<dbReference type="RefSeq" id="WP_100162673.1">
    <property type="nucleotide sequence ID" value="NZ_PGTB01000039.1"/>
</dbReference>
<dbReference type="PANTHER" id="PTHR30349">
    <property type="entry name" value="PHAGE INTEGRASE-RELATED"/>
    <property type="match status" value="1"/>
</dbReference>
<reference evidence="6 7" key="1">
    <citation type="journal article" date="2018" name="Int. J. Syst. Evol. Microbiol.">
        <title>Pseudooceanicola lipolyticus sp. nov., a marine alphaproteobacterium, reclassification of Oceanicola flagellatus as Pseudooceanicola flagellatus comb. nov. and emended description of the genus Pseudooceanicola.</title>
        <authorList>
            <person name="Huang M.-M."/>
            <person name="Guo L.-L."/>
            <person name="Wu Y.-H."/>
            <person name="Lai Q.-L."/>
            <person name="Shao Z.-Z."/>
            <person name="Wang C.-S."/>
            <person name="Wu M."/>
            <person name="Xu X.-W."/>
        </authorList>
    </citation>
    <scope>NUCLEOTIDE SEQUENCE [LARGE SCALE GENOMIC DNA]</scope>
    <source>
        <strain evidence="6 7">157</strain>
    </source>
</reference>
<evidence type="ECO:0000256" key="2">
    <source>
        <dbReference type="ARBA" id="ARBA00022908"/>
    </source>
</evidence>
<keyword evidence="2" id="KW-0229">DNA integration</keyword>
<keyword evidence="7" id="KW-1185">Reference proteome</keyword>
<evidence type="ECO:0000259" key="5">
    <source>
        <dbReference type="PROSITE" id="PS51898"/>
    </source>
</evidence>
<evidence type="ECO:0000256" key="1">
    <source>
        <dbReference type="ARBA" id="ARBA00008857"/>
    </source>
</evidence>
<dbReference type="Gene3D" id="1.10.150.130">
    <property type="match status" value="1"/>
</dbReference>
<protein>
    <submittedName>
        <fullName evidence="6">Integrase</fullName>
    </submittedName>
</protein>
<evidence type="ECO:0000256" key="3">
    <source>
        <dbReference type="ARBA" id="ARBA00023125"/>
    </source>
</evidence>
<keyword evidence="4" id="KW-0233">DNA recombination</keyword>
<feature type="domain" description="Tyr recombinase" evidence="5">
    <location>
        <begin position="243"/>
        <end position="421"/>
    </location>
</feature>
<dbReference type="OrthoDB" id="7222937at2"/>
<dbReference type="InterPro" id="IPR010998">
    <property type="entry name" value="Integrase_recombinase_N"/>
</dbReference>
<organism evidence="6 7">
    <name type="scientific">Pseudooceanicola lipolyticus</name>
    <dbReference type="NCBI Taxonomy" id="2029104"/>
    <lineage>
        <taxon>Bacteria</taxon>
        <taxon>Pseudomonadati</taxon>
        <taxon>Pseudomonadota</taxon>
        <taxon>Alphaproteobacteria</taxon>
        <taxon>Rhodobacterales</taxon>
        <taxon>Paracoccaceae</taxon>
        <taxon>Pseudooceanicola</taxon>
    </lineage>
</organism>
<dbReference type="AlphaFoldDB" id="A0A2M8J173"/>
<dbReference type="InterPro" id="IPR002104">
    <property type="entry name" value="Integrase_catalytic"/>
</dbReference>
<keyword evidence="3" id="KW-0238">DNA-binding</keyword>
<dbReference type="InterPro" id="IPR046668">
    <property type="entry name" value="DUF6538"/>
</dbReference>
<evidence type="ECO:0000256" key="4">
    <source>
        <dbReference type="ARBA" id="ARBA00023172"/>
    </source>
</evidence>
<dbReference type="Pfam" id="PF20172">
    <property type="entry name" value="DUF6538"/>
    <property type="match status" value="1"/>
</dbReference>
<gene>
    <name evidence="6" type="ORF">CVM52_11660</name>
</gene>
<sequence length="427" mass="48069">MSAQIQYAYLKGQTWLYRRNYPREVAVVLGSQALKQSLKTGDPKLARKRAAEVNTRYEATVAQVLEGAQSVAQSNSSIAGWSDHRQGALACLRATLQLSEAVPFQKLSRQPKTTVGEAVREYLIKRQRELRPGGFKSVRYSLELFSSKYGDRPLVSLAREDGREFLSLVSQLSPLVGKSPVTRGLGLEALVRWSTRGTETITVRTQRRIWSQVNHFLDWSVSRDHLAANPLKAVQLDQKVRPASYAVPTDDEVVRLLRERDPALHRVLLVCLLSGMRSGEAVGLRREDVVAKGNLGSFFHVQPNDRRQLKTEAAERLVPVHPVLEEVLAELPRHGPLFPYLTVNIVTKRFAWLRNRLQLDRPGLVFHGTRKWFITQCERTGVPEHFTASLVGHKSARSENGITYGIYSAGISDEQKRGIVDQIRLPT</sequence>
<dbReference type="GO" id="GO:0006310">
    <property type="term" value="P:DNA recombination"/>
    <property type="evidence" value="ECO:0007669"/>
    <property type="project" value="UniProtKB-KW"/>
</dbReference>
<dbReference type="InterPro" id="IPR013762">
    <property type="entry name" value="Integrase-like_cat_sf"/>
</dbReference>